<dbReference type="EMBL" id="CAMXCT010001582">
    <property type="protein sequence ID" value="CAI3991352.1"/>
    <property type="molecule type" value="Genomic_DNA"/>
</dbReference>
<feature type="compositionally biased region" description="Basic and acidic residues" evidence="1">
    <location>
        <begin position="1106"/>
        <end position="1116"/>
    </location>
</feature>
<feature type="region of interest" description="Disordered" evidence="1">
    <location>
        <begin position="1066"/>
        <end position="1140"/>
    </location>
</feature>
<protein>
    <submittedName>
        <fullName evidence="2">Uncharacterized protein</fullName>
    </submittedName>
</protein>
<dbReference type="OrthoDB" id="412157at2759"/>
<proteinExistence type="predicted"/>
<feature type="compositionally biased region" description="Low complexity" evidence="1">
    <location>
        <begin position="1805"/>
        <end position="1814"/>
    </location>
</feature>
<name>A0A9P1CFJ6_9DINO</name>
<reference evidence="2" key="1">
    <citation type="submission" date="2022-10" db="EMBL/GenBank/DDBJ databases">
        <authorList>
            <person name="Chen Y."/>
            <person name="Dougan E. K."/>
            <person name="Chan C."/>
            <person name="Rhodes N."/>
            <person name="Thang M."/>
        </authorList>
    </citation>
    <scope>NUCLEOTIDE SEQUENCE</scope>
</reference>
<dbReference type="InterPro" id="IPR013762">
    <property type="entry name" value="Integrase-like_cat_sf"/>
</dbReference>
<dbReference type="EMBL" id="CAMXCT030001582">
    <property type="protein sequence ID" value="CAL4778664.1"/>
    <property type="molecule type" value="Genomic_DNA"/>
</dbReference>
<comment type="caution">
    <text evidence="2">The sequence shown here is derived from an EMBL/GenBank/DDBJ whole genome shotgun (WGS) entry which is preliminary data.</text>
</comment>
<feature type="compositionally biased region" description="Acidic residues" evidence="1">
    <location>
        <begin position="1815"/>
        <end position="1824"/>
    </location>
</feature>
<feature type="compositionally biased region" description="Polar residues" evidence="1">
    <location>
        <begin position="2154"/>
        <end position="2164"/>
    </location>
</feature>
<feature type="region of interest" description="Disordered" evidence="1">
    <location>
        <begin position="1783"/>
        <end position="1832"/>
    </location>
</feature>
<keyword evidence="4" id="KW-1185">Reference proteome</keyword>
<feature type="compositionally biased region" description="Basic and acidic residues" evidence="1">
    <location>
        <begin position="1127"/>
        <end position="1140"/>
    </location>
</feature>
<organism evidence="2">
    <name type="scientific">Cladocopium goreaui</name>
    <dbReference type="NCBI Taxonomy" id="2562237"/>
    <lineage>
        <taxon>Eukaryota</taxon>
        <taxon>Sar</taxon>
        <taxon>Alveolata</taxon>
        <taxon>Dinophyceae</taxon>
        <taxon>Suessiales</taxon>
        <taxon>Symbiodiniaceae</taxon>
        <taxon>Cladocopium</taxon>
    </lineage>
</organism>
<evidence type="ECO:0000313" key="4">
    <source>
        <dbReference type="Proteomes" id="UP001152797"/>
    </source>
</evidence>
<accession>A0A9P1CFJ6</accession>
<feature type="region of interest" description="Disordered" evidence="1">
    <location>
        <begin position="4548"/>
        <end position="4571"/>
    </location>
</feature>
<evidence type="ECO:0000313" key="2">
    <source>
        <dbReference type="EMBL" id="CAI3991352.1"/>
    </source>
</evidence>
<dbReference type="EMBL" id="CAMXCT020001582">
    <property type="protein sequence ID" value="CAL1144727.1"/>
    <property type="molecule type" value="Genomic_DNA"/>
</dbReference>
<feature type="region of interest" description="Disordered" evidence="1">
    <location>
        <begin position="2153"/>
        <end position="2174"/>
    </location>
</feature>
<reference evidence="3" key="2">
    <citation type="submission" date="2024-04" db="EMBL/GenBank/DDBJ databases">
        <authorList>
            <person name="Chen Y."/>
            <person name="Shah S."/>
            <person name="Dougan E. K."/>
            <person name="Thang M."/>
            <person name="Chan C."/>
        </authorList>
    </citation>
    <scope>NUCLEOTIDE SEQUENCE [LARGE SCALE GENOMIC DNA]</scope>
</reference>
<dbReference type="PANTHER" id="PTHR33050">
    <property type="entry name" value="REVERSE TRANSCRIPTASE DOMAIN-CONTAINING PROTEIN"/>
    <property type="match status" value="1"/>
</dbReference>
<dbReference type="GO" id="GO:0015074">
    <property type="term" value="P:DNA integration"/>
    <property type="evidence" value="ECO:0007669"/>
    <property type="project" value="InterPro"/>
</dbReference>
<gene>
    <name evidence="2" type="ORF">C1SCF055_LOCUS18270</name>
</gene>
<evidence type="ECO:0000313" key="3">
    <source>
        <dbReference type="EMBL" id="CAL1144727.1"/>
    </source>
</evidence>
<dbReference type="PANTHER" id="PTHR33050:SF7">
    <property type="entry name" value="RIBONUCLEASE H"/>
    <property type="match status" value="1"/>
</dbReference>
<evidence type="ECO:0000256" key="1">
    <source>
        <dbReference type="SAM" id="MobiDB-lite"/>
    </source>
</evidence>
<feature type="compositionally biased region" description="Basic residues" evidence="1">
    <location>
        <begin position="4560"/>
        <end position="4571"/>
    </location>
</feature>
<dbReference type="Proteomes" id="UP001152797">
    <property type="component" value="Unassembled WGS sequence"/>
</dbReference>
<dbReference type="GO" id="GO:0006310">
    <property type="term" value="P:DNA recombination"/>
    <property type="evidence" value="ECO:0007669"/>
    <property type="project" value="InterPro"/>
</dbReference>
<sequence>MKREPTVKEKAGFRRLFHEAYALGTNEMKNMVEKGEETSTRKLSQPERHDRYVRQVEKLKGVTIKGITEPSDGLVDICCSIFDDNRLRWVDWSKCTSKEQELAGDKKEHTFTVSNGTIKVDSKPQEIQADTATDVLMQYALMRRALAFDQANLIEFTKFMKWSDRLMKARLDKPRYIPSRVPVVAADSSLPGWSFVGGTSVEVTLPSIEFDLNKDKRDSGLDDLFGRDDSGDVGSIDSISAEPSVSDTDELQTFAVEKTLPTEHVHAVASSSSFDTVTALEVASRSIPMQAVEPIWEQGIWGVIFGNKTMLDVYKPFGETLKRPADTSRPTSEFDVAMPASTKPKLFSDSGLSFSDVVRDKPDISWQEQRDSDLQRSVKFWMALVDRWDTKCSLCCSIAELGSTSRIFTMFAHLFAGRAPITVRKRAYSIMRLCDYLESVGEVFPCNERLFYDFLCSEQLGNAPQSRLKGYMQSVNFVRFVMSVDELASLTTSARCKGACLGDHLQERVQASPLTVSELNRFHRLLRAGDDLWIKMFCGAVLMAVYCRSRWGDLMRAEAVIEDCDKHGVLCYLGLVMPAPDRQGIPTGRPLETQECAAWIRKIVGTSEDSSSRGVSSHSLKSTMLSYAAKRGIGIPERLQLGYHTSNFQMGMVYSRDGAAASLMVLEKLITEIAQGKFDPDQTRSGRVVEESTVPTGANVVIEVKDEPETIEESEPEDLDSSSTSSEEPRPTQIKHFPVVQPTVAPDGFNLWQHKKLKTLHLMEVQNFKVLVCGRSVSDFAESDVESPKDGSLRTSLDVQGIRSHSAMAFSMGTPQMTPTEEQFVALAQRIFGAGYSVGQMSALRRFHFESTTLVISMVRERVTSDSADKGDAARKIPLAEKRQRKEDQMARLTGISMVGELDPSHALLDLANQMLESGAIVWLAPSKCSKRDDEVQQALKDSKSSVQVENAQLKVGPSTDTVEAEWNSELKFQWCMMRRGLAMDQCRVLSWGIHQQWVNYMLNVLSRPVSPGFQQIKLEQLVRADREMWTILAQEVTGSLKMTGNDIPLDAHVKRLTTDPRVTMLLSPLPSNQKVSEPTGGPTRPAPTRPAAAAPKRPSKRKTRAERGCPDELKKYNMKVSSGGDGDTHSHAKARGEKQLSDVEDTLQNRFILMEETPNGGQSGNFKSVGTPAGASQLSVSAETCVFLFVETRDLLLTATAVRLHYQGSGFSVPTPPVQPALQLAGQGFSEENPFGDFAIDVSETGCKDSHFDCIPLEGNSLSQQGALDLSAKLVPRGPTLTEASFEQHLSHAFLSTRGPLKVVMPWEKGVFKKVFKKPENLLHNVFKQPRQWVGLDVVPEVETMDEFSSAVGSRHQLVGAFYEHALSSISDQSFLQERQNLLATAVGKWFCIIRVNMLASSVGHDIIGLGNMEDQKKGAFQVIEAVIGVRSRTTAVTRANALLKFLRWRADTSENDGKEFSELEAWSYLLELREKGAAPTRGTSFLSACAYALHVFGFTGFESICSSRRLKGLAEIMHSAKAPLRQALVLTVSQVRFLHEKLLDQSCNCVDRAIVAYLLIAFYERCRHSDLQNVEDVLLDFGPEGGFMEVTTRTHKTARTVTQKSKLLPIVLPALGITGSEWISTAKAVFEEYGLCLEGKIAGPLFRPPGASGESHCQRGITSQEVTRFLRLMLEDEASVQSVERVSSHSLKATVLSWASKACMSASDRAVLGRHSSAYGESSAVYARDLAIGAVSRLQEVLNSICSGKFCPDAARSGYYPAQPQVHEAVPKLGGEVVKVDEEQTEEEPCETAPEKGEVPAVESCEGSSDGSESMEDSESGEEIPQPAPKCFRHNAVGPLAGHFVVHNVSKLVHYTAQFTQRTIDLKLSEELKRSLHRAGLQTFGTFAYAYGQPGQNISDEGFETWVTGQLLTGATLADVAGAKRLLFESQTMVLASLQEQVNATDASTIKKVPVVERETKMKAIKKRLTGLLIEGPLEPGHALLDTTASMMQLNEIKYIPPEKCISRTHEVLNQKTPTKQLDISAENLIVKEKQDTPDMTVTSALQVQEAFQRRGIALVFADLITHENYTRYITTLFGHLHRDPPVGYARTSVSQIVAADRTVWQMLLEEGVQPKRDEMGTLSLDSKLMESLQSYRVSFALLPLIAKKDSTPSPSKTTKPAANQGGKGAHLQVQKPWLKTKGGKKGGKGKVRVPHHIFKLGGTASNPFGEAICFGFNSSSGCSEAADGAKCRRGLHICAKCYGMHGIQKHEVGLKDSFGVDHKLDKAVATAKRLDLTEKTDQLILLQWLQSPLVVGIFLAPPCGTHFSTSEETAYPTGLARAIARVFALILAEHGWKPPQEQLQEHQEVSLRSMRAIATAQPKASKMPPIVREHRKVVLITGPFADLASAPVEPMQRLKSPWEVPKSCETGLNILPEGAQLLRTTPLRSKGGLLVLNDTAVGVFEQAWGIPFSPDEFIQEAVERGHPKLFSRLVPAILQTAIENNFDRTGLHHLPHNRIQWFARWTERAKQLQQHDAEIKSALPSHAAKILEPKRLALFKEILVELEYPDIGAFDELVNGTDLVGEVKPFGIFEKAFRPAEKTVSQLKEASKSERMLNFFKCSSSGDKEIDTMVYSKTMEEVDCGWAIGPILMEELPSDAVVSRRFGLRQPGKIRLIDLQVAGMDGEYSVKALNLIWSCFFDDYVVFSRDEHVNNTEQSVSLLFKLLGWKFAEEGDKADGFCREFGALGIRINLDEALNATTLRSMDVRQEPQLEAETWEETVEEAKKGWIWFDETADSNACLFIGRCYDLKSAYKQFPVHGSDRAFLRMAVRVDLTSCKGKEVLIGHTEERKSELKERIDEILSTGKMDSKEAERLRGRMVFFEGYTFGRVANAAVKNLGRFCTGKTSPKEIDNSMRYSLLTLRDRVLSAPPVRISVALTDTWLVFTDGACNPELRQGSIGRGFSALPSLLEDSMDDGDIESCMWGLMEKHGLTGKKLAVFSVNEAFSISSQLCRGLGIICEQKHVELVATWIEDSRRIEPLAKRLRGDVSLDPLEEPLVRERFSRKDSSRLETPTASAASLEALNMRPTRRRNLSDEEVHARKQREDQQKEYWSRELYLELKKFEAPALQHLEHCVSDRHLHMALAGRTRYNTLKRYVKTWMAFMQWLEAAKGVIDYPVPGDLVEYLFSRFDEPCGPTIPVLIVKAVTWMERTACVDDRLRVGESQVVLSVKDYIIEMLSKDSPPKRRAPRYPAVFLESLEAMVENDQLLMGTRAVAWIKLFKIWASLRWDDVQKVVPKELKYYAGRMTTILRITKTTGPTKRVQELPVCVSEHAYVTSPFWLKTGFDLFKTHANFERDYMLPKLNRDWSGFRRSMATYNDVTSYSSYVRKAAKRPGTTEALLDPSLSTFWTEHSERATLPTGLALLRTAKEERDMLGRWKPDGSDTYIRMYNGVVARLQQQYAKAVRVNNRTGLLDERDIIESAISWITDRCEQLPEQQVQLIISHLEESMHWQVQPGWELAGQVVEEEISEDIQSEPNADVSQVQKLQTEKETRKPLYVVVNSGRRCRRLHKSQGGCWMGREMSFKSSVEFYQMPEALKKGGADLRFTLSRNDVDDDLQAAFFTNGITTVQKFSSFFRSEDDLIQVMKDSFATDADEGLQARAQLASVICAWRETQTKQKRQAEVEAEMDTREWTKPIPTGDYINLRNAFMRAHGKVEDKVTPSKEYLEKKLQELENGEFRAELLSEVVSKDEVDPDIMVPVFDSKGSLSVKKGTTSVALPTGPEQLRRRLTVMLHCVLKLALKHTNREEIQDMSRDTMERYKDYILGDYVWGLSSTDLQGNQIQTPPWSLVLSYEHAVRKRAYNLMITEHLKIGAALEQAWKCPVTKERHFITPLALYSKRSNPRYNKAQRWRAILTKEGLQGPLHFFGEAEKEFSFIMVAEVSKEDFGTDYLKPTKIAGGLGSPRKCQPPGKDRLFHDGAGLLSMGRWDVEQRIWSKGAFWESLRKGTVELIEKHLGDERALDRACFEMAVRGEAGCSIVRDEKLKNDIRLFWIDLLKQHGSKQEGLDHVAPGQPFHLRLMKELLAFGEDADREFLMQGEVGYPVGVLNPLPRTPHCYEEQTSWRLEDDPHMQEEVWRSNYQSVGDHVQSVREHFAEECAEGLMERLTLEQAKTRFGDKVAISSLAVLVEQNHQGKRIAGAGIRLVHELLGPQMPVELLLFADDLEALGASAGGRRGITLAFLYMSALGFPFKWAKQRGGLRVEWIGLFSDYSVYKLGLSPSRARWMHDWVKELADTGTTTAKNFEQGLGRLGFAAMALTWERPFLGPLYSWCAAIRTKRGALRVPAMLRTILRFLARRFLEGGDLQCPPPLEQSEGKQITFYTDAKATEDSAWIGGFKQDASGKVLEWFSEEVPIAWAPWLKLKRDPKRIIAALKLLASLVAVKLWMPPSQQHSEAVCWLKGKTNNQSNTYALTKWMSTKFPLTIFIMEMSESLRLGRCNLKLDCVPREWNQLADDLTNQKFDMFSLQDRVRWDPFQQEWLVLEEFMAHANSFHDELRKRKSEPKVQLPQKRKRVSSLKPW</sequence>
<feature type="compositionally biased region" description="Acidic residues" evidence="1">
    <location>
        <begin position="709"/>
        <end position="720"/>
    </location>
</feature>
<dbReference type="InterPro" id="IPR052055">
    <property type="entry name" value="Hepadnavirus_pol/RT"/>
</dbReference>
<dbReference type="GO" id="GO:0003677">
    <property type="term" value="F:DNA binding"/>
    <property type="evidence" value="ECO:0007669"/>
    <property type="project" value="InterPro"/>
</dbReference>
<dbReference type="Gene3D" id="1.10.443.10">
    <property type="entry name" value="Intergrase catalytic core"/>
    <property type="match status" value="1"/>
</dbReference>
<feature type="region of interest" description="Disordered" evidence="1">
    <location>
        <begin position="705"/>
        <end position="735"/>
    </location>
</feature>